<organism evidence="4 5">
    <name type="scientific">Halobaculum lipolyticum</name>
    <dbReference type="NCBI Taxonomy" id="3032001"/>
    <lineage>
        <taxon>Archaea</taxon>
        <taxon>Methanobacteriati</taxon>
        <taxon>Methanobacteriota</taxon>
        <taxon>Stenosarchaea group</taxon>
        <taxon>Halobacteria</taxon>
        <taxon>Halobacteriales</taxon>
        <taxon>Haloferacaceae</taxon>
        <taxon>Halobaculum</taxon>
    </lineage>
</organism>
<dbReference type="EMBL" id="JBHTAH010000003">
    <property type="protein sequence ID" value="MFC7069129.1"/>
    <property type="molecule type" value="Genomic_DNA"/>
</dbReference>
<protein>
    <submittedName>
        <fullName evidence="4">LEA type 2 family protein</fullName>
    </submittedName>
</protein>
<comment type="caution">
    <text evidence="4">The sequence shown here is derived from an EMBL/GenBank/DDBJ whole genome shotgun (WGS) entry which is preliminary data.</text>
</comment>
<dbReference type="InterPro" id="IPR013783">
    <property type="entry name" value="Ig-like_fold"/>
</dbReference>
<keyword evidence="2" id="KW-0472">Membrane</keyword>
<dbReference type="InterPro" id="IPR013990">
    <property type="entry name" value="WHy-dom"/>
</dbReference>
<feature type="compositionally biased region" description="Low complexity" evidence="1">
    <location>
        <begin position="327"/>
        <end position="338"/>
    </location>
</feature>
<feature type="transmembrane region" description="Helical" evidence="2">
    <location>
        <begin position="21"/>
        <end position="46"/>
    </location>
</feature>
<dbReference type="SMART" id="SM00769">
    <property type="entry name" value="WHy"/>
    <property type="match status" value="2"/>
</dbReference>
<feature type="domain" description="Water stress and hypersensitive response" evidence="3">
    <location>
        <begin position="195"/>
        <end position="317"/>
    </location>
</feature>
<dbReference type="AlphaFoldDB" id="A0ABD5WE59"/>
<dbReference type="Proteomes" id="UP001596461">
    <property type="component" value="Unassembled WGS sequence"/>
</dbReference>
<evidence type="ECO:0000313" key="5">
    <source>
        <dbReference type="Proteomes" id="UP001596461"/>
    </source>
</evidence>
<name>A0ABD5WE59_9EURY</name>
<dbReference type="Pfam" id="PF03168">
    <property type="entry name" value="LEA_2"/>
    <property type="match status" value="2"/>
</dbReference>
<keyword evidence="2" id="KW-0812">Transmembrane</keyword>
<accession>A0ABD5WE59</accession>
<feature type="compositionally biased region" description="Low complexity" evidence="1">
    <location>
        <begin position="359"/>
        <end position="418"/>
    </location>
</feature>
<dbReference type="Gene3D" id="2.60.40.10">
    <property type="entry name" value="Immunoglobulins"/>
    <property type="match status" value="2"/>
</dbReference>
<gene>
    <name evidence="4" type="ORF">ACFQL9_05680</name>
</gene>
<feature type="domain" description="Water stress and hypersensitive response" evidence="3">
    <location>
        <begin position="49"/>
        <end position="166"/>
    </location>
</feature>
<proteinExistence type="predicted"/>
<evidence type="ECO:0000256" key="1">
    <source>
        <dbReference type="SAM" id="MobiDB-lite"/>
    </source>
</evidence>
<evidence type="ECO:0000256" key="2">
    <source>
        <dbReference type="SAM" id="Phobius"/>
    </source>
</evidence>
<keyword evidence="5" id="KW-1185">Reference proteome</keyword>
<dbReference type="GeneID" id="81125623"/>
<dbReference type="InterPro" id="IPR004864">
    <property type="entry name" value="LEA_2"/>
</dbReference>
<evidence type="ECO:0000259" key="3">
    <source>
        <dbReference type="SMART" id="SM00769"/>
    </source>
</evidence>
<feature type="region of interest" description="Disordered" evidence="1">
    <location>
        <begin position="321"/>
        <end position="418"/>
    </location>
</feature>
<reference evidence="4 5" key="1">
    <citation type="journal article" date="2019" name="Int. J. Syst. Evol. Microbiol.">
        <title>The Global Catalogue of Microorganisms (GCM) 10K type strain sequencing project: providing services to taxonomists for standard genome sequencing and annotation.</title>
        <authorList>
            <consortium name="The Broad Institute Genomics Platform"/>
            <consortium name="The Broad Institute Genome Sequencing Center for Infectious Disease"/>
            <person name="Wu L."/>
            <person name="Ma J."/>
        </authorList>
    </citation>
    <scope>NUCLEOTIDE SEQUENCE [LARGE SCALE GENOMIC DNA]</scope>
    <source>
        <strain evidence="4 5">DT31</strain>
    </source>
</reference>
<sequence>MTASPGPSAPRGRTDRAVSTVRVVAVVAVVLVAAVGGAVALGVLGAPSVVGVDNRFGDVTNETTTVQSELIVDNPNPFGVRLGGLTADYGVTMNGITMADGEKEGVRVTSGTTSIPFETDLDNSKIPAWWVSHVRDDEHTDLRVNADVRSSLVGRSYTTQVSRDVDTSIVSAFRTDEPTPLNANAPLVSDPVLILERTEADWGTVNNDTTEVEMTLYLTNPKSYPIVISEIGYDISMNDVAVGNGTAARSTTIPPGETVPVEATTAIRTQRLDEWWVSHLQRNQVTDLRMPFSLVVDLSDAGAGERRIPLDAYQRTVETDVFGTKNASDGGDTGTADGSDGGDTGTADGSDGTDDDADTAGGESTATPGDDTTATPSDGAATGTAGSDPTGTTGDDPSATPTSTPTPDGTTTDDGLLS</sequence>
<keyword evidence="2" id="KW-1133">Transmembrane helix</keyword>
<evidence type="ECO:0000313" key="4">
    <source>
        <dbReference type="EMBL" id="MFC7069129.1"/>
    </source>
</evidence>
<dbReference type="RefSeq" id="WP_284030776.1">
    <property type="nucleotide sequence ID" value="NZ_CP126154.1"/>
</dbReference>
<dbReference type="SUPFAM" id="SSF117070">
    <property type="entry name" value="LEA14-like"/>
    <property type="match status" value="2"/>
</dbReference>